<sequence>MGYDNLPPMLFFHSIKYCNPPINPHHSKIIACVFCLANSKPNGSENSASSEKSGVISMPMEHIAAMRIQAAFRAFRARKAIRHLRGTVKFGTSIEADSVKMQALATLSHIHSWSKIQNQIRERRLYMVNEGRLRQKKLESQLKLESKLQQIEVEWCGGAETMEEIISRVYQREEAAVKRERAMAYAFSHQWRANSGQCFGQAYYDLGKESWGWSWKERWIAVRPWETRVHTQSIVIPNKVQSRPVSKAGKTTNQPATKIVVSVKPASSNGKVTTKATRSHCLSAEKRALREPKCEVLSLHQSENDEAKTKQEKNIV</sequence>
<dbReference type="CDD" id="cd23767">
    <property type="entry name" value="IQCD"/>
    <property type="match status" value="1"/>
</dbReference>
<keyword evidence="1" id="KW-0112">Calmodulin-binding</keyword>
<gene>
    <name evidence="3" type="ORF">TEA_018963</name>
</gene>
<dbReference type="Proteomes" id="UP000306102">
    <property type="component" value="Unassembled WGS sequence"/>
</dbReference>
<evidence type="ECO:0000256" key="2">
    <source>
        <dbReference type="ARBA" id="ARBA00024341"/>
    </source>
</evidence>
<keyword evidence="4" id="KW-1185">Reference proteome</keyword>
<protein>
    <recommendedName>
        <fullName evidence="5">DUF4005 domain-containing protein</fullName>
    </recommendedName>
</protein>
<evidence type="ECO:0000256" key="1">
    <source>
        <dbReference type="ARBA" id="ARBA00022860"/>
    </source>
</evidence>
<dbReference type="PROSITE" id="PS50096">
    <property type="entry name" value="IQ"/>
    <property type="match status" value="1"/>
</dbReference>
<comment type="similarity">
    <text evidence="2">Belongs to the IQD family.</text>
</comment>
<dbReference type="STRING" id="542762.A0A4S4EG70"/>
<evidence type="ECO:0000313" key="4">
    <source>
        <dbReference type="Proteomes" id="UP000306102"/>
    </source>
</evidence>
<dbReference type="GO" id="GO:0005516">
    <property type="term" value="F:calmodulin binding"/>
    <property type="evidence" value="ECO:0007669"/>
    <property type="project" value="UniProtKB-KW"/>
</dbReference>
<comment type="caution">
    <text evidence="3">The sequence shown here is derived from an EMBL/GenBank/DDBJ whole genome shotgun (WGS) entry which is preliminary data.</text>
</comment>
<dbReference type="EMBL" id="SDRB02005015">
    <property type="protein sequence ID" value="THG14954.1"/>
    <property type="molecule type" value="Genomic_DNA"/>
</dbReference>
<dbReference type="AlphaFoldDB" id="A0A4S4EG70"/>
<organism evidence="3 4">
    <name type="scientific">Camellia sinensis var. sinensis</name>
    <name type="common">China tea</name>
    <dbReference type="NCBI Taxonomy" id="542762"/>
    <lineage>
        <taxon>Eukaryota</taxon>
        <taxon>Viridiplantae</taxon>
        <taxon>Streptophyta</taxon>
        <taxon>Embryophyta</taxon>
        <taxon>Tracheophyta</taxon>
        <taxon>Spermatophyta</taxon>
        <taxon>Magnoliopsida</taxon>
        <taxon>eudicotyledons</taxon>
        <taxon>Gunneridae</taxon>
        <taxon>Pentapetalae</taxon>
        <taxon>asterids</taxon>
        <taxon>Ericales</taxon>
        <taxon>Theaceae</taxon>
        <taxon>Camellia</taxon>
    </lineage>
</organism>
<proteinExistence type="inferred from homology"/>
<reference evidence="3 4" key="1">
    <citation type="journal article" date="2018" name="Proc. Natl. Acad. Sci. U.S.A.">
        <title>Draft genome sequence of Camellia sinensis var. sinensis provides insights into the evolution of the tea genome and tea quality.</title>
        <authorList>
            <person name="Wei C."/>
            <person name="Yang H."/>
            <person name="Wang S."/>
            <person name="Zhao J."/>
            <person name="Liu C."/>
            <person name="Gao L."/>
            <person name="Xia E."/>
            <person name="Lu Y."/>
            <person name="Tai Y."/>
            <person name="She G."/>
            <person name="Sun J."/>
            <person name="Cao H."/>
            <person name="Tong W."/>
            <person name="Gao Q."/>
            <person name="Li Y."/>
            <person name="Deng W."/>
            <person name="Jiang X."/>
            <person name="Wang W."/>
            <person name="Chen Q."/>
            <person name="Zhang S."/>
            <person name="Li H."/>
            <person name="Wu J."/>
            <person name="Wang P."/>
            <person name="Li P."/>
            <person name="Shi C."/>
            <person name="Zheng F."/>
            <person name="Jian J."/>
            <person name="Huang B."/>
            <person name="Shan D."/>
            <person name="Shi M."/>
            <person name="Fang C."/>
            <person name="Yue Y."/>
            <person name="Li F."/>
            <person name="Li D."/>
            <person name="Wei S."/>
            <person name="Han B."/>
            <person name="Jiang C."/>
            <person name="Yin Y."/>
            <person name="Xia T."/>
            <person name="Zhang Z."/>
            <person name="Bennetzen J.L."/>
            <person name="Zhao S."/>
            <person name="Wan X."/>
        </authorList>
    </citation>
    <scope>NUCLEOTIDE SEQUENCE [LARGE SCALE GENOMIC DNA]</scope>
    <source>
        <strain evidence="4">cv. Shuchazao</strain>
        <tissue evidence="3">Leaf</tissue>
    </source>
</reference>
<evidence type="ECO:0000313" key="3">
    <source>
        <dbReference type="EMBL" id="THG14954.1"/>
    </source>
</evidence>
<name>A0A4S4EG70_CAMSN</name>
<evidence type="ECO:0008006" key="5">
    <source>
        <dbReference type="Google" id="ProtNLM"/>
    </source>
</evidence>
<dbReference type="PANTHER" id="PTHR32295:SF134">
    <property type="entry name" value="PROTEIN IQ-DOMAIN 10"/>
    <property type="match status" value="1"/>
</dbReference>
<dbReference type="PANTHER" id="PTHR32295">
    <property type="entry name" value="IQ-DOMAIN 5-RELATED"/>
    <property type="match status" value="1"/>
</dbReference>
<accession>A0A4S4EG70</accession>